<reference evidence="2 3" key="1">
    <citation type="submission" date="2015-11" db="EMBL/GenBank/DDBJ databases">
        <title>Genomic analysis of 38 Legionella species identifies large and diverse effector repertoires.</title>
        <authorList>
            <person name="Burstein D."/>
            <person name="Amaro F."/>
            <person name="Zusman T."/>
            <person name="Lifshitz Z."/>
            <person name="Cohen O."/>
            <person name="Gilbert J.A."/>
            <person name="Pupko T."/>
            <person name="Shuman H.A."/>
            <person name="Segal G."/>
        </authorList>
    </citation>
    <scope>NUCLEOTIDE SEQUENCE [LARGE SCALE GENOMIC DNA]</scope>
    <source>
        <strain evidence="2 3">CDC#1442-AUS-E</strain>
    </source>
</reference>
<dbReference type="PATRIC" id="fig|45073.5.peg.156"/>
<evidence type="ECO:0000313" key="3">
    <source>
        <dbReference type="Proteomes" id="UP000054618"/>
    </source>
</evidence>
<dbReference type="OrthoDB" id="5652914at2"/>
<dbReference type="AlphaFoldDB" id="A0A0W0Y7J7"/>
<comment type="caution">
    <text evidence="2">The sequence shown here is derived from an EMBL/GenBank/DDBJ whole genome shotgun (WGS) entry which is preliminary data.</text>
</comment>
<sequence>MPKIFTATGDGACLFNALAIGLAIQILSGRLDHYANEENYQALLDEFARQHPQFLPKSWDTLKLWLNYYNSPRDIELLLAPVLFKFNKQFLPDPQDVLLNELTSLMWHKKADILAKRQWFEITMRAPQTVSFPALDMLRKETKTQILENLRALLTGFKGRELKDYKAKIQADKELLELVTEEYSRTDEFQRGYSCGDIKGLSQALHLQIHENKIPNLRNTKPGIYLIHKDAHWDVSCTEDDGDLIYLDDAKLKFSSLEAYNNTQEVSAPPADASEQLPQIIIRNKSVNNPGLGNCAFYALATGLIHIIQEESSGNNRELFDHWLALQEQFQLQVSIDTLYPRICDFHIEESKRTREDRELLDNLQKALRELLFKSQLEELKQVCSNPGDDYTLLRSNSQFSDFAAVYHEDVNRIRNYNEFANSAIILREIRALKAKHDRLLRELKEGDDTAEELPFEQINLDLQSLFLRLLYGDDVSLPMKDIPFSEDSPIILGMKKITQNYTWGSHSHLDSLARTLGVNLHYLVNGQATQPFKDIPNQHCITIDNQNNLHWVTRIPIACDRLKKQPSPTPDGLNNPDTDSSFDGPFFDLSYPEKSPVSESSHPLPDLTDLPELTDHDSLLRELMIKAERSVAEYQFHYKRQWFSLFHRHGGTGQRNAFNFVQTLKTKESYEDALAFIIDHLEKKTIENGNTHPHSFRTILLKNMLDDQSLIPLKLISSGFTYFLKQYKERVVSEEKPVNETGGSQDAPEKDYDLTEWTLEGP</sequence>
<feature type="region of interest" description="Disordered" evidence="1">
    <location>
        <begin position="735"/>
        <end position="763"/>
    </location>
</feature>
<dbReference type="EMBL" id="LNYS01000003">
    <property type="protein sequence ID" value="KTD52582.1"/>
    <property type="molecule type" value="Genomic_DNA"/>
</dbReference>
<organism evidence="2 3">
    <name type="scientific">Legionella quinlivanii</name>
    <dbReference type="NCBI Taxonomy" id="45073"/>
    <lineage>
        <taxon>Bacteria</taxon>
        <taxon>Pseudomonadati</taxon>
        <taxon>Pseudomonadota</taxon>
        <taxon>Gammaproteobacteria</taxon>
        <taxon>Legionellales</taxon>
        <taxon>Legionellaceae</taxon>
        <taxon>Legionella</taxon>
    </lineage>
</organism>
<feature type="region of interest" description="Disordered" evidence="1">
    <location>
        <begin position="593"/>
        <end position="612"/>
    </location>
</feature>
<accession>A0A0W0Y7J7</accession>
<keyword evidence="3" id="KW-1185">Reference proteome</keyword>
<dbReference type="RefSeq" id="WP_058506286.1">
    <property type="nucleotide sequence ID" value="NZ_CAAAIK010000023.1"/>
</dbReference>
<gene>
    <name evidence="2" type="ORF">Lqui_0148</name>
</gene>
<evidence type="ECO:0000313" key="2">
    <source>
        <dbReference type="EMBL" id="KTD52582.1"/>
    </source>
</evidence>
<dbReference type="Proteomes" id="UP000054618">
    <property type="component" value="Unassembled WGS sequence"/>
</dbReference>
<protein>
    <submittedName>
        <fullName evidence="2">Dot/Icm T4SS effector</fullName>
    </submittedName>
</protein>
<evidence type="ECO:0000256" key="1">
    <source>
        <dbReference type="SAM" id="MobiDB-lite"/>
    </source>
</evidence>
<feature type="compositionally biased region" description="Low complexity" evidence="1">
    <location>
        <begin position="603"/>
        <end position="612"/>
    </location>
</feature>
<proteinExistence type="predicted"/>
<dbReference type="STRING" id="45073.Lqui_0148"/>
<name>A0A0W0Y7J7_9GAMM</name>